<keyword evidence="11" id="KW-1185">Reference proteome</keyword>
<accession>A0A1W2D0S7</accession>
<feature type="region of interest" description="Disordered" evidence="8">
    <location>
        <begin position="265"/>
        <end position="286"/>
    </location>
</feature>
<keyword evidence="6" id="KW-1278">Translocase</keyword>
<dbReference type="PANTHER" id="PTHR43166:SF6">
    <property type="entry name" value="PHOSPHONATES IMPORT ATP-BINDING PROTEIN PHNC"/>
    <property type="match status" value="1"/>
</dbReference>
<dbReference type="RefSeq" id="WP_084410618.1">
    <property type="nucleotide sequence ID" value="NZ_FWXR01000012.1"/>
</dbReference>
<dbReference type="GO" id="GO:0016887">
    <property type="term" value="F:ATP hydrolysis activity"/>
    <property type="evidence" value="ECO:0007669"/>
    <property type="project" value="InterPro"/>
</dbReference>
<evidence type="ECO:0000259" key="9">
    <source>
        <dbReference type="PROSITE" id="PS50893"/>
    </source>
</evidence>
<dbReference type="GO" id="GO:0005524">
    <property type="term" value="F:ATP binding"/>
    <property type="evidence" value="ECO:0007669"/>
    <property type="project" value="UniProtKB-KW"/>
</dbReference>
<dbReference type="GO" id="GO:0015416">
    <property type="term" value="F:ABC-type phosphonate transporter activity"/>
    <property type="evidence" value="ECO:0007669"/>
    <property type="project" value="InterPro"/>
</dbReference>
<dbReference type="InterPro" id="IPR003593">
    <property type="entry name" value="AAA+_ATPase"/>
</dbReference>
<dbReference type="AlphaFoldDB" id="A0A1W2D0S7"/>
<keyword evidence="2" id="KW-0813">Transport</keyword>
<dbReference type="InterPro" id="IPR027417">
    <property type="entry name" value="P-loop_NTPase"/>
</dbReference>
<dbReference type="PANTHER" id="PTHR43166">
    <property type="entry name" value="AMINO ACID IMPORT ATP-BINDING PROTEIN"/>
    <property type="match status" value="1"/>
</dbReference>
<evidence type="ECO:0000256" key="6">
    <source>
        <dbReference type="ARBA" id="ARBA00022967"/>
    </source>
</evidence>
<evidence type="ECO:0000256" key="2">
    <source>
        <dbReference type="ARBA" id="ARBA00022448"/>
    </source>
</evidence>
<evidence type="ECO:0000256" key="1">
    <source>
        <dbReference type="ARBA" id="ARBA00005417"/>
    </source>
</evidence>
<evidence type="ECO:0000256" key="5">
    <source>
        <dbReference type="ARBA" id="ARBA00022840"/>
    </source>
</evidence>
<dbReference type="GO" id="GO:0016020">
    <property type="term" value="C:membrane"/>
    <property type="evidence" value="ECO:0007669"/>
    <property type="project" value="InterPro"/>
</dbReference>
<dbReference type="EMBL" id="FWXR01000012">
    <property type="protein sequence ID" value="SMC91101.1"/>
    <property type="molecule type" value="Genomic_DNA"/>
</dbReference>
<organism evidence="10 11">
    <name type="scientific">Fulvimarina manganoxydans</name>
    <dbReference type="NCBI Taxonomy" id="937218"/>
    <lineage>
        <taxon>Bacteria</taxon>
        <taxon>Pseudomonadati</taxon>
        <taxon>Pseudomonadota</taxon>
        <taxon>Alphaproteobacteria</taxon>
        <taxon>Hyphomicrobiales</taxon>
        <taxon>Aurantimonadaceae</taxon>
        <taxon>Fulvimarina</taxon>
    </lineage>
</organism>
<evidence type="ECO:0000313" key="11">
    <source>
        <dbReference type="Proteomes" id="UP000192656"/>
    </source>
</evidence>
<comment type="similarity">
    <text evidence="1">Belongs to the ABC transporter superfamily.</text>
</comment>
<gene>
    <name evidence="10" type="ORF">SAMN06297251_11234</name>
</gene>
<evidence type="ECO:0000256" key="3">
    <source>
        <dbReference type="ARBA" id="ARBA00022475"/>
    </source>
</evidence>
<dbReference type="InterPro" id="IPR003439">
    <property type="entry name" value="ABC_transporter-like_ATP-bd"/>
</dbReference>
<keyword evidence="7" id="KW-0472">Membrane</keyword>
<keyword evidence="5 10" id="KW-0067">ATP-binding</keyword>
<dbReference type="SUPFAM" id="SSF52540">
    <property type="entry name" value="P-loop containing nucleoside triphosphate hydrolases"/>
    <property type="match status" value="1"/>
</dbReference>
<evidence type="ECO:0000256" key="7">
    <source>
        <dbReference type="ARBA" id="ARBA00023136"/>
    </source>
</evidence>
<name>A0A1W2D0S7_9HYPH</name>
<dbReference type="OrthoDB" id="9802264at2"/>
<dbReference type="Pfam" id="PF00005">
    <property type="entry name" value="ABC_tran"/>
    <property type="match status" value="1"/>
</dbReference>
<keyword evidence="3" id="KW-1003">Cell membrane</keyword>
<dbReference type="CDD" id="cd03256">
    <property type="entry name" value="ABC_PhnC_transporter"/>
    <property type="match status" value="1"/>
</dbReference>
<feature type="domain" description="ABC transporter" evidence="9">
    <location>
        <begin position="4"/>
        <end position="251"/>
    </location>
</feature>
<evidence type="ECO:0000256" key="8">
    <source>
        <dbReference type="SAM" id="MobiDB-lite"/>
    </source>
</evidence>
<protein>
    <submittedName>
        <fullName evidence="10">Phosphonate transport system ATP-binding protein</fullName>
    </submittedName>
</protein>
<proteinExistence type="inferred from homology"/>
<reference evidence="10 11" key="1">
    <citation type="submission" date="2017-04" db="EMBL/GenBank/DDBJ databases">
        <authorList>
            <person name="Afonso C.L."/>
            <person name="Miller P.J."/>
            <person name="Scott M.A."/>
            <person name="Spackman E."/>
            <person name="Goraichik I."/>
            <person name="Dimitrov K.M."/>
            <person name="Suarez D.L."/>
            <person name="Swayne D.E."/>
        </authorList>
    </citation>
    <scope>NUCLEOTIDE SEQUENCE [LARGE SCALE GENOMIC DNA]</scope>
    <source>
        <strain evidence="10 11">CGMCC 1.10972</strain>
    </source>
</reference>
<dbReference type="PROSITE" id="PS00211">
    <property type="entry name" value="ABC_TRANSPORTER_1"/>
    <property type="match status" value="1"/>
</dbReference>
<dbReference type="Proteomes" id="UP000192656">
    <property type="component" value="Unassembled WGS sequence"/>
</dbReference>
<dbReference type="InterPro" id="IPR012693">
    <property type="entry name" value="ABC_transpr_PhnC"/>
</dbReference>
<dbReference type="Gene3D" id="3.40.50.300">
    <property type="entry name" value="P-loop containing nucleotide triphosphate hydrolases"/>
    <property type="match status" value="1"/>
</dbReference>
<dbReference type="InterPro" id="IPR017871">
    <property type="entry name" value="ABC_transporter-like_CS"/>
</dbReference>
<evidence type="ECO:0000313" key="10">
    <source>
        <dbReference type="EMBL" id="SMC91101.1"/>
    </source>
</evidence>
<dbReference type="NCBIfam" id="TIGR02315">
    <property type="entry name" value="ABC_phnC"/>
    <property type="match status" value="1"/>
</dbReference>
<sequence>MTAIAVEKLSKTFGRVKALNGIDLSIDEGEMVALIGASGSGKSTLMRHIAGLERGDAGASHVRILGETQQKGGKIGSKARELRSQIGVISQQFNLVNRLPVMINVLVGILGRIPRWRGTLGIFTEAEKRKAIEALGRVGIPKTAWQRASTLSGGQQQRAAIARVLMQRSKILLADEPIASLDPASARRVMDVLADINSREKMTILVSLHQVEYARVYCPRTIALRDGKVVYDGPSKALSNDFLTELYGSASEELVLPADLPVESAKRRRDKPAKTIEPNLGALEPA</sequence>
<dbReference type="PROSITE" id="PS50893">
    <property type="entry name" value="ABC_TRANSPORTER_2"/>
    <property type="match status" value="1"/>
</dbReference>
<dbReference type="SMART" id="SM00382">
    <property type="entry name" value="AAA"/>
    <property type="match status" value="1"/>
</dbReference>
<evidence type="ECO:0000256" key="4">
    <source>
        <dbReference type="ARBA" id="ARBA00022741"/>
    </source>
</evidence>
<dbReference type="InterPro" id="IPR050086">
    <property type="entry name" value="MetN_ABC_transporter-like"/>
</dbReference>
<dbReference type="STRING" id="937218.SAMN06297251_11234"/>
<keyword evidence="4" id="KW-0547">Nucleotide-binding</keyword>